<evidence type="ECO:0000256" key="4">
    <source>
        <dbReference type="ARBA" id="ARBA00023157"/>
    </source>
</evidence>
<name>A0A8H6DV98_COCSA</name>
<protein>
    <recommendedName>
        <fullName evidence="7">Peptidase S1 domain-containing protein</fullName>
    </recommendedName>
</protein>
<dbReference type="SMART" id="SM00020">
    <property type="entry name" value="Tryp_SPc"/>
    <property type="match status" value="1"/>
</dbReference>
<dbReference type="InterPro" id="IPR009003">
    <property type="entry name" value="Peptidase_S1_PA"/>
</dbReference>
<dbReference type="EMBL" id="WNKQ01000008">
    <property type="protein sequence ID" value="KAF5849721.1"/>
    <property type="molecule type" value="Genomic_DNA"/>
</dbReference>
<dbReference type="Gene3D" id="2.40.10.10">
    <property type="entry name" value="Trypsin-like serine proteases"/>
    <property type="match status" value="2"/>
</dbReference>
<dbReference type="PANTHER" id="PTHR24252">
    <property type="entry name" value="ACROSIN-RELATED"/>
    <property type="match status" value="1"/>
</dbReference>
<dbReference type="InterPro" id="IPR043504">
    <property type="entry name" value="Peptidase_S1_PA_chymotrypsin"/>
</dbReference>
<dbReference type="AlphaFoldDB" id="A0A8H6DV98"/>
<evidence type="ECO:0000313" key="9">
    <source>
        <dbReference type="Proteomes" id="UP000624244"/>
    </source>
</evidence>
<keyword evidence="4" id="KW-1015">Disulfide bond</keyword>
<feature type="signal peptide" evidence="6">
    <location>
        <begin position="1"/>
        <end position="17"/>
    </location>
</feature>
<dbReference type="PANTHER" id="PTHR24252:SF7">
    <property type="entry name" value="HYALIN"/>
    <property type="match status" value="1"/>
</dbReference>
<dbReference type="InterPro" id="IPR001254">
    <property type="entry name" value="Trypsin_dom"/>
</dbReference>
<keyword evidence="6" id="KW-0732">Signal</keyword>
<keyword evidence="1 5" id="KW-0645">Protease</keyword>
<dbReference type="GO" id="GO:0004252">
    <property type="term" value="F:serine-type endopeptidase activity"/>
    <property type="evidence" value="ECO:0007669"/>
    <property type="project" value="InterPro"/>
</dbReference>
<dbReference type="GO" id="GO:0006508">
    <property type="term" value="P:proteolysis"/>
    <property type="evidence" value="ECO:0007669"/>
    <property type="project" value="UniProtKB-KW"/>
</dbReference>
<keyword evidence="3 5" id="KW-0720">Serine protease</keyword>
<keyword evidence="2 5" id="KW-0378">Hydrolase</keyword>
<reference evidence="8" key="1">
    <citation type="submission" date="2019-11" db="EMBL/GenBank/DDBJ databases">
        <title>Bipolaris sorokiniana Genome sequencing.</title>
        <authorList>
            <person name="Wang H."/>
        </authorList>
    </citation>
    <scope>NUCLEOTIDE SEQUENCE</scope>
</reference>
<feature type="domain" description="Peptidase S1" evidence="7">
    <location>
        <begin position="31"/>
        <end position="261"/>
    </location>
</feature>
<feature type="chain" id="PRO_5034173019" description="Peptidase S1 domain-containing protein" evidence="6">
    <location>
        <begin position="18"/>
        <end position="261"/>
    </location>
</feature>
<evidence type="ECO:0000259" key="7">
    <source>
        <dbReference type="PROSITE" id="PS50240"/>
    </source>
</evidence>
<evidence type="ECO:0000256" key="1">
    <source>
        <dbReference type="ARBA" id="ARBA00022670"/>
    </source>
</evidence>
<accession>A0A8H6DV98</accession>
<dbReference type="PROSITE" id="PS50240">
    <property type="entry name" value="TRYPSIN_DOM"/>
    <property type="match status" value="1"/>
</dbReference>
<dbReference type="CDD" id="cd00190">
    <property type="entry name" value="Tryp_SPc"/>
    <property type="match status" value="1"/>
</dbReference>
<dbReference type="PRINTS" id="PR00722">
    <property type="entry name" value="CHYMOTRYPSIN"/>
</dbReference>
<dbReference type="InterPro" id="IPR033116">
    <property type="entry name" value="TRYPSIN_SER"/>
</dbReference>
<dbReference type="FunFam" id="2.40.10.10:FF:000077">
    <property type="entry name" value="Predicted protein"/>
    <property type="match status" value="1"/>
</dbReference>
<organism evidence="8 9">
    <name type="scientific">Cochliobolus sativus</name>
    <name type="common">Common root rot and spot blotch fungus</name>
    <name type="synonym">Bipolaris sorokiniana</name>
    <dbReference type="NCBI Taxonomy" id="45130"/>
    <lineage>
        <taxon>Eukaryota</taxon>
        <taxon>Fungi</taxon>
        <taxon>Dikarya</taxon>
        <taxon>Ascomycota</taxon>
        <taxon>Pezizomycotina</taxon>
        <taxon>Dothideomycetes</taxon>
        <taxon>Pleosporomycetidae</taxon>
        <taxon>Pleosporales</taxon>
        <taxon>Pleosporineae</taxon>
        <taxon>Pleosporaceae</taxon>
        <taxon>Bipolaris</taxon>
    </lineage>
</organism>
<evidence type="ECO:0000313" key="8">
    <source>
        <dbReference type="EMBL" id="KAF5849721.1"/>
    </source>
</evidence>
<sequence length="261" mass="26046">MRFQSMIAAALPALVLAAPTPQWEEAPEESIVGGTTAAAGEYPFIVSIQLNGRHNCGGTLINGNTVVTAAHCSVSSAIGGSINNVAVRVGSLSSNSGGQVIRVSRIVIHPSYAAGTSDNDIAIWKLSSSVTAGGNIGFASLAASGSDPASGSTVSVAGWGATSQNGSGSVALLKVSVPIVARSTCVANYNAVRLTVTNNMVCAGLAAGGRDSCQGDSGGPLVDANKTLVGVVSWGSGCARPNLPGVYSRVGTLRSFIDQNA</sequence>
<proteinExistence type="predicted"/>
<gene>
    <name evidence="8" type="ORF">GGP41_005179</name>
</gene>
<dbReference type="OMA" id="WGFRIAD"/>
<dbReference type="SUPFAM" id="SSF50494">
    <property type="entry name" value="Trypsin-like serine proteases"/>
    <property type="match status" value="1"/>
</dbReference>
<evidence type="ECO:0000256" key="3">
    <source>
        <dbReference type="ARBA" id="ARBA00022825"/>
    </source>
</evidence>
<dbReference type="Proteomes" id="UP000624244">
    <property type="component" value="Unassembled WGS sequence"/>
</dbReference>
<dbReference type="InterPro" id="IPR018114">
    <property type="entry name" value="TRYPSIN_HIS"/>
</dbReference>
<evidence type="ECO:0000256" key="2">
    <source>
        <dbReference type="ARBA" id="ARBA00022801"/>
    </source>
</evidence>
<dbReference type="PROSITE" id="PS00135">
    <property type="entry name" value="TRYPSIN_SER"/>
    <property type="match status" value="1"/>
</dbReference>
<dbReference type="InterPro" id="IPR001314">
    <property type="entry name" value="Peptidase_S1A"/>
</dbReference>
<comment type="caution">
    <text evidence="8">The sequence shown here is derived from an EMBL/GenBank/DDBJ whole genome shotgun (WGS) entry which is preliminary data.</text>
</comment>
<evidence type="ECO:0000256" key="6">
    <source>
        <dbReference type="SAM" id="SignalP"/>
    </source>
</evidence>
<evidence type="ECO:0000256" key="5">
    <source>
        <dbReference type="RuleBase" id="RU363034"/>
    </source>
</evidence>
<dbReference type="PROSITE" id="PS00134">
    <property type="entry name" value="TRYPSIN_HIS"/>
    <property type="match status" value="1"/>
</dbReference>
<dbReference type="Pfam" id="PF00089">
    <property type="entry name" value="Trypsin"/>
    <property type="match status" value="1"/>
</dbReference>